<dbReference type="InterPro" id="IPR029767">
    <property type="entry name" value="WecB-like"/>
</dbReference>
<dbReference type="PANTHER" id="PTHR43174">
    <property type="entry name" value="UDP-N-ACETYLGLUCOSAMINE 2-EPIMERASE"/>
    <property type="match status" value="1"/>
</dbReference>
<name>A0A3P1VDJ7_9STRE</name>
<evidence type="ECO:0000259" key="6">
    <source>
        <dbReference type="Pfam" id="PF02350"/>
    </source>
</evidence>
<reference evidence="7 8" key="1">
    <citation type="submission" date="2018-11" db="EMBL/GenBank/DDBJ databases">
        <title>Genomes From Bacteria Associated with the Canine Oral Cavity: a Test Case for Automated Genome-Based Taxonomic Assignment.</title>
        <authorList>
            <person name="Coil D.A."/>
            <person name="Jospin G."/>
            <person name="Darling A.E."/>
            <person name="Wallis C."/>
            <person name="Davis I.J."/>
            <person name="Harris S."/>
            <person name="Eisen J.A."/>
            <person name="Holcombe L.J."/>
            <person name="O'Flynn C."/>
        </authorList>
    </citation>
    <scope>NUCLEOTIDE SEQUENCE [LARGE SCALE GENOMIC DNA]</scope>
    <source>
        <strain evidence="7 8">OH4621_COT-116</strain>
    </source>
</reference>
<gene>
    <name evidence="7" type="ORF">EII38_05310</name>
</gene>
<evidence type="ECO:0000256" key="4">
    <source>
        <dbReference type="ARBA" id="ARBA00079400"/>
    </source>
</evidence>
<accession>A0A3P1VDJ7</accession>
<proteinExistence type="inferred from homology"/>
<evidence type="ECO:0000256" key="3">
    <source>
        <dbReference type="ARBA" id="ARBA00038858"/>
    </source>
</evidence>
<dbReference type="NCBIfam" id="TIGR00236">
    <property type="entry name" value="wecB"/>
    <property type="match status" value="1"/>
</dbReference>
<dbReference type="AlphaFoldDB" id="A0A3P1VDJ7"/>
<dbReference type="EMBL" id="RQZA01000003">
    <property type="protein sequence ID" value="RRD31706.1"/>
    <property type="molecule type" value="Genomic_DNA"/>
</dbReference>
<dbReference type="FunFam" id="3.40.50.2000:FF:000043">
    <property type="entry name" value="UDP-N-acetylglucosamine 2-epimerase"/>
    <property type="match status" value="1"/>
</dbReference>
<comment type="caution">
    <text evidence="7">The sequence shown here is derived from an EMBL/GenBank/DDBJ whole genome shotgun (WGS) entry which is preliminary data.</text>
</comment>
<dbReference type="EC" id="5.1.3.14" evidence="3"/>
<evidence type="ECO:0000313" key="7">
    <source>
        <dbReference type="EMBL" id="RRD31706.1"/>
    </source>
</evidence>
<dbReference type="Proteomes" id="UP000281771">
    <property type="component" value="Unassembled WGS sequence"/>
</dbReference>
<dbReference type="Gene3D" id="3.40.50.2000">
    <property type="entry name" value="Glycogen Phosphorylase B"/>
    <property type="match status" value="2"/>
</dbReference>
<feature type="domain" description="UDP-N-acetylglucosamine 2-epimerase" evidence="6">
    <location>
        <begin position="24"/>
        <end position="359"/>
    </location>
</feature>
<dbReference type="GO" id="GO:0008761">
    <property type="term" value="F:UDP-N-acetylglucosamine 2-epimerase activity"/>
    <property type="evidence" value="ECO:0007669"/>
    <property type="project" value="UniProtKB-EC"/>
</dbReference>
<keyword evidence="1 5" id="KW-0413">Isomerase</keyword>
<evidence type="ECO:0000313" key="8">
    <source>
        <dbReference type="Proteomes" id="UP000281771"/>
    </source>
</evidence>
<dbReference type="SUPFAM" id="SSF53756">
    <property type="entry name" value="UDP-Glycosyltransferase/glycogen phosphorylase"/>
    <property type="match status" value="1"/>
</dbReference>
<dbReference type="PANTHER" id="PTHR43174:SF2">
    <property type="entry name" value="UDP-N-ACETYLGLUCOSAMINE 2-EPIMERASE"/>
    <property type="match status" value="1"/>
</dbReference>
<evidence type="ECO:0000256" key="1">
    <source>
        <dbReference type="ARBA" id="ARBA00023235"/>
    </source>
</evidence>
<evidence type="ECO:0000256" key="5">
    <source>
        <dbReference type="RuleBase" id="RU003513"/>
    </source>
</evidence>
<comment type="similarity">
    <text evidence="2 5">Belongs to the UDP-N-acetylglucosamine 2-epimerase family.</text>
</comment>
<organism evidence="7 8">
    <name type="scientific">Streptococcus minor</name>
    <dbReference type="NCBI Taxonomy" id="229549"/>
    <lineage>
        <taxon>Bacteria</taxon>
        <taxon>Bacillati</taxon>
        <taxon>Bacillota</taxon>
        <taxon>Bacilli</taxon>
        <taxon>Lactobacillales</taxon>
        <taxon>Streptococcaceae</taxon>
        <taxon>Streptococcus</taxon>
    </lineage>
</organism>
<protein>
    <recommendedName>
        <fullName evidence="3">UDP-N-acetylglucosamine 2-epimerase (non-hydrolyzing)</fullName>
        <ecNumber evidence="3">5.1.3.14</ecNumber>
    </recommendedName>
    <alternativeName>
        <fullName evidence="4">UDP-GlcNAc-2-epimerase</fullName>
    </alternativeName>
</protein>
<dbReference type="Pfam" id="PF02350">
    <property type="entry name" value="Epimerase_2"/>
    <property type="match status" value="1"/>
</dbReference>
<dbReference type="CDD" id="cd03786">
    <property type="entry name" value="GTB_UDP-GlcNAc_2-Epimerase"/>
    <property type="match status" value="1"/>
</dbReference>
<evidence type="ECO:0000256" key="2">
    <source>
        <dbReference type="ARBA" id="ARBA00038209"/>
    </source>
</evidence>
<sequence length="379" mass="42397">MVVFGTRPEAIKMAPLVQALASDTKRFEPVVVVTAQHREMLDQVLDTFQIVPDYDLNIMGHRQSLTDITVQVMSKLQGIVAEVQPDMMLVHGDTTTTLAASLVAFYNQIKIGHVEAGLRTWNKWSPFPEEVNRQVTDVVADLYFAPTTESKKNLLQEGRAEENIFITGNTAIDALSFTVDNHYQHAVLDKIGPSRKLILLTMHRRENQGEPMARVFGMMKEFVAQHKDVEIVYPVHLSPAVKEVAEDILAGVERVHLIEPLNVLDFHNLAARSYFILSDSGGVQEEAPSLGKPVLVLRDTTERPEGVAAGTLKLVGTDPDLISREMTALLTDKDYYQTMAEAKNPYGDGHASKRILEAIVYYFQGAKNRPEDFKIEDKK</sequence>
<keyword evidence="8" id="KW-1185">Reference proteome</keyword>
<dbReference type="InterPro" id="IPR003331">
    <property type="entry name" value="UDP_GlcNAc_Epimerase_2_dom"/>
</dbReference>